<sequence length="250" mass="26914">MASREDMSTSFGRMVGEYEAGRPGYPLAAVAWMLEPATITGNPLRAADVGAGTGKLTRVLAETGADVIAVDPDADMLAALRAELPDVPTLAGTAEQIPVPDGSLDAVVLGQAWHWVDPVAGSAEVGRTLRPGGVLGLVWNIRDDRAEWVARMTEIMHQSNAEIMMSEGGPRVTAPFGPLEEARFEWSRPMTADRLLAMARSRSYLITATADDRARIEGDLLDLFDELPELSSGGEIELPYVTRAFRAVRP</sequence>
<evidence type="ECO:0000313" key="6">
    <source>
        <dbReference type="Proteomes" id="UP000325827"/>
    </source>
</evidence>
<accession>A0A5J5J3X0</accession>
<name>A0A5J5J3X0_9MICO</name>
<dbReference type="Gene3D" id="3.40.50.150">
    <property type="entry name" value="Vaccinia Virus protein VP39"/>
    <property type="match status" value="1"/>
</dbReference>
<organism evidence="5 6">
    <name type="scientific">Microbacterium rhizomatis</name>
    <dbReference type="NCBI Taxonomy" id="1631477"/>
    <lineage>
        <taxon>Bacteria</taxon>
        <taxon>Bacillati</taxon>
        <taxon>Actinomycetota</taxon>
        <taxon>Actinomycetes</taxon>
        <taxon>Micrococcales</taxon>
        <taxon>Microbacteriaceae</taxon>
        <taxon>Microbacterium</taxon>
    </lineage>
</organism>
<comment type="similarity">
    <text evidence="1">Belongs to the methyltransferase superfamily.</text>
</comment>
<keyword evidence="6" id="KW-1185">Reference proteome</keyword>
<evidence type="ECO:0000259" key="4">
    <source>
        <dbReference type="Pfam" id="PF08241"/>
    </source>
</evidence>
<protein>
    <submittedName>
        <fullName evidence="5">Class I SAM-dependent methyltransferase</fullName>
    </submittedName>
</protein>
<dbReference type="PANTHER" id="PTHR44942">
    <property type="entry name" value="METHYLTRANSF_11 DOMAIN-CONTAINING PROTEIN"/>
    <property type="match status" value="1"/>
</dbReference>
<reference evidence="6" key="1">
    <citation type="submission" date="2019-09" db="EMBL/GenBank/DDBJ databases">
        <title>Mumia zhuanghuii sp. nov. isolated from the intestinal contents of plateau pika (Ochotona curzoniae) in the Qinghai-Tibet plateau of China.</title>
        <authorList>
            <person name="Tian Z."/>
        </authorList>
    </citation>
    <scope>NUCLEOTIDE SEQUENCE [LARGE SCALE GENOMIC DNA]</scope>
    <source>
        <strain evidence="6">JCM 30598</strain>
    </source>
</reference>
<evidence type="ECO:0000256" key="3">
    <source>
        <dbReference type="ARBA" id="ARBA00022679"/>
    </source>
</evidence>
<dbReference type="InterPro" id="IPR013216">
    <property type="entry name" value="Methyltransf_11"/>
</dbReference>
<dbReference type="InterPro" id="IPR029063">
    <property type="entry name" value="SAM-dependent_MTases_sf"/>
</dbReference>
<evidence type="ECO:0000256" key="1">
    <source>
        <dbReference type="ARBA" id="ARBA00008361"/>
    </source>
</evidence>
<dbReference type="SUPFAM" id="SSF53335">
    <property type="entry name" value="S-adenosyl-L-methionine-dependent methyltransferases"/>
    <property type="match status" value="1"/>
</dbReference>
<comment type="caution">
    <text evidence="5">The sequence shown here is derived from an EMBL/GenBank/DDBJ whole genome shotgun (WGS) entry which is preliminary data.</text>
</comment>
<dbReference type="RefSeq" id="WP_150446953.1">
    <property type="nucleotide sequence ID" value="NZ_VYSA01000001.1"/>
</dbReference>
<feature type="domain" description="Methyltransferase type 11" evidence="4">
    <location>
        <begin position="48"/>
        <end position="135"/>
    </location>
</feature>
<evidence type="ECO:0000313" key="5">
    <source>
        <dbReference type="EMBL" id="KAA9110149.1"/>
    </source>
</evidence>
<dbReference type="InterPro" id="IPR051052">
    <property type="entry name" value="Diverse_substrate_MTase"/>
</dbReference>
<dbReference type="Proteomes" id="UP000325827">
    <property type="component" value="Unassembled WGS sequence"/>
</dbReference>
<dbReference type="Pfam" id="PF08241">
    <property type="entry name" value="Methyltransf_11"/>
    <property type="match status" value="1"/>
</dbReference>
<dbReference type="PANTHER" id="PTHR44942:SF4">
    <property type="entry name" value="METHYLTRANSFERASE TYPE 11 DOMAIN-CONTAINING PROTEIN"/>
    <property type="match status" value="1"/>
</dbReference>
<keyword evidence="3 5" id="KW-0808">Transferase</keyword>
<gene>
    <name evidence="5" type="ORF">F6B43_00095</name>
</gene>
<evidence type="ECO:0000256" key="2">
    <source>
        <dbReference type="ARBA" id="ARBA00022603"/>
    </source>
</evidence>
<dbReference type="GO" id="GO:0008757">
    <property type="term" value="F:S-adenosylmethionine-dependent methyltransferase activity"/>
    <property type="evidence" value="ECO:0007669"/>
    <property type="project" value="InterPro"/>
</dbReference>
<dbReference type="OrthoDB" id="9797252at2"/>
<proteinExistence type="inferred from homology"/>
<keyword evidence="2 5" id="KW-0489">Methyltransferase</keyword>
<dbReference type="AlphaFoldDB" id="A0A5J5J3X0"/>
<dbReference type="GO" id="GO:0032259">
    <property type="term" value="P:methylation"/>
    <property type="evidence" value="ECO:0007669"/>
    <property type="project" value="UniProtKB-KW"/>
</dbReference>
<dbReference type="EMBL" id="VYSA01000001">
    <property type="protein sequence ID" value="KAA9110149.1"/>
    <property type="molecule type" value="Genomic_DNA"/>
</dbReference>
<dbReference type="CDD" id="cd02440">
    <property type="entry name" value="AdoMet_MTases"/>
    <property type="match status" value="1"/>
</dbReference>